<dbReference type="PROSITE" id="PS51257">
    <property type="entry name" value="PROKAR_LIPOPROTEIN"/>
    <property type="match status" value="1"/>
</dbReference>
<reference evidence="3" key="1">
    <citation type="journal article" date="2019" name="Int. J. Syst. Evol. Microbiol.">
        <title>The Global Catalogue of Microorganisms (GCM) 10K type strain sequencing project: providing services to taxonomists for standard genome sequencing and annotation.</title>
        <authorList>
            <consortium name="The Broad Institute Genomics Platform"/>
            <consortium name="The Broad Institute Genome Sequencing Center for Infectious Disease"/>
            <person name="Wu L."/>
            <person name="Ma J."/>
        </authorList>
    </citation>
    <scope>NUCLEOTIDE SEQUENCE [LARGE SCALE GENOMIC DNA]</scope>
    <source>
        <strain evidence="3">CCUG 53762</strain>
    </source>
</reference>
<proteinExistence type="predicted"/>
<dbReference type="RefSeq" id="WP_379662044.1">
    <property type="nucleotide sequence ID" value="NZ_JBHUDG010000005.1"/>
</dbReference>
<accession>A0ABW4IAA2</accession>
<protein>
    <submittedName>
        <fullName evidence="2">M20/M25/M40 family metallo-hydrolase</fullName>
    </submittedName>
</protein>
<evidence type="ECO:0000313" key="2">
    <source>
        <dbReference type="EMBL" id="MFD1629666.1"/>
    </source>
</evidence>
<organism evidence="2 3">
    <name type="scientific">Pseudopedobacter beijingensis</name>
    <dbReference type="NCBI Taxonomy" id="1207056"/>
    <lineage>
        <taxon>Bacteria</taxon>
        <taxon>Pseudomonadati</taxon>
        <taxon>Bacteroidota</taxon>
        <taxon>Sphingobacteriia</taxon>
        <taxon>Sphingobacteriales</taxon>
        <taxon>Sphingobacteriaceae</taxon>
        <taxon>Pseudopedobacter</taxon>
    </lineage>
</organism>
<dbReference type="EMBL" id="JBHUDG010000005">
    <property type="protein sequence ID" value="MFD1629666.1"/>
    <property type="molecule type" value="Genomic_DNA"/>
</dbReference>
<dbReference type="Pfam" id="PF04389">
    <property type="entry name" value="Peptidase_M28"/>
    <property type="match status" value="1"/>
</dbReference>
<dbReference type="InterPro" id="IPR007484">
    <property type="entry name" value="Peptidase_M28"/>
</dbReference>
<dbReference type="Gene3D" id="3.40.630.10">
    <property type="entry name" value="Zn peptidases"/>
    <property type="match status" value="1"/>
</dbReference>
<comment type="caution">
    <text evidence="2">The sequence shown here is derived from an EMBL/GenBank/DDBJ whole genome shotgun (WGS) entry which is preliminary data.</text>
</comment>
<dbReference type="SUPFAM" id="SSF53187">
    <property type="entry name" value="Zn-dependent exopeptidases"/>
    <property type="match status" value="1"/>
</dbReference>
<evidence type="ECO:0000259" key="1">
    <source>
        <dbReference type="Pfam" id="PF04389"/>
    </source>
</evidence>
<dbReference type="Proteomes" id="UP001597118">
    <property type="component" value="Unassembled WGS sequence"/>
</dbReference>
<feature type="domain" description="Peptidase M28" evidence="1">
    <location>
        <begin position="101"/>
        <end position="294"/>
    </location>
</feature>
<sequence>MNNLTRLTLFPLFCLLWVSCKGQTTITSDFFKPKNLEEIVKALSSDEMRGRSVFDSVAINQAAEYIISEFEKAGLQYFENLPSYSQEFLYNANDKDYRLRNIVGIIPGKTKPQEYILFSAHYDHIGIIKGEVTDSIANGADDNASGVTSIIQLARYFSAQQENARTLVFVAFTAEEVGGKGSAYFAENVDPSKIVAMFNLEMVGKVSKFGKNTAYITGFKYSDVGKIMQKNLEGTKYKLFPDPYPNQQLFFRSDNAPLAHKGVPAHTLCTVEIDKDNTYHQVTDEWPLLDTENMSGLLKFIVLSTKTIINGEDTPQRIKSK</sequence>
<dbReference type="InterPro" id="IPR045175">
    <property type="entry name" value="M28_fam"/>
</dbReference>
<name>A0ABW4IAA2_9SPHI</name>
<evidence type="ECO:0000313" key="3">
    <source>
        <dbReference type="Proteomes" id="UP001597118"/>
    </source>
</evidence>
<dbReference type="PANTHER" id="PTHR12147:SF26">
    <property type="entry name" value="PEPTIDASE M28 DOMAIN-CONTAINING PROTEIN"/>
    <property type="match status" value="1"/>
</dbReference>
<keyword evidence="3" id="KW-1185">Reference proteome</keyword>
<dbReference type="PANTHER" id="PTHR12147">
    <property type="entry name" value="METALLOPEPTIDASE M28 FAMILY MEMBER"/>
    <property type="match status" value="1"/>
</dbReference>
<gene>
    <name evidence="2" type="ORF">ACFSAH_07255</name>
</gene>